<gene>
    <name evidence="2" type="ORF">BC739_006643</name>
</gene>
<proteinExistence type="predicted"/>
<evidence type="ECO:0000259" key="1">
    <source>
        <dbReference type="PROSITE" id="PS50043"/>
    </source>
</evidence>
<dbReference type="SUPFAM" id="SSF46894">
    <property type="entry name" value="C-terminal effector domain of the bipartite response regulators"/>
    <property type="match status" value="1"/>
</dbReference>
<dbReference type="InterPro" id="IPR016032">
    <property type="entry name" value="Sig_transdc_resp-reg_C-effctor"/>
</dbReference>
<dbReference type="Pfam" id="PF00931">
    <property type="entry name" value="NB-ARC"/>
    <property type="match status" value="1"/>
</dbReference>
<accession>A0ABR6BR75</accession>
<reference evidence="2 3" key="1">
    <citation type="submission" date="2020-08" db="EMBL/GenBank/DDBJ databases">
        <title>Genomic Encyclopedia of Archaeal and Bacterial Type Strains, Phase II (KMG-II): from individual species to whole genera.</title>
        <authorList>
            <person name="Goeker M."/>
        </authorList>
    </citation>
    <scope>NUCLEOTIDE SEQUENCE [LARGE SCALE GENOMIC DNA]</scope>
    <source>
        <strain evidence="2 3">DSM 43850</strain>
    </source>
</reference>
<dbReference type="InterPro" id="IPR002182">
    <property type="entry name" value="NB-ARC"/>
</dbReference>
<dbReference type="SMART" id="SM00421">
    <property type="entry name" value="HTH_LUXR"/>
    <property type="match status" value="1"/>
</dbReference>
<protein>
    <submittedName>
        <fullName evidence="2">ATPase/DNA-binding CsgD family transcriptional regulator</fullName>
    </submittedName>
</protein>
<dbReference type="Gene3D" id="1.25.40.10">
    <property type="entry name" value="Tetratricopeptide repeat domain"/>
    <property type="match status" value="1"/>
</dbReference>
<dbReference type="PROSITE" id="PS00622">
    <property type="entry name" value="HTH_LUXR_1"/>
    <property type="match status" value="1"/>
</dbReference>
<dbReference type="EMBL" id="JACJID010000005">
    <property type="protein sequence ID" value="MBA8929425.1"/>
    <property type="molecule type" value="Genomic_DNA"/>
</dbReference>
<dbReference type="PROSITE" id="PS50043">
    <property type="entry name" value="HTH_LUXR_2"/>
    <property type="match status" value="1"/>
</dbReference>
<dbReference type="Proteomes" id="UP000517916">
    <property type="component" value="Unassembled WGS sequence"/>
</dbReference>
<name>A0ABR6BR75_9PSEU</name>
<dbReference type="CDD" id="cd06170">
    <property type="entry name" value="LuxR_C_like"/>
    <property type="match status" value="1"/>
</dbReference>
<dbReference type="Pfam" id="PF00196">
    <property type="entry name" value="GerE"/>
    <property type="match status" value="1"/>
</dbReference>
<evidence type="ECO:0000313" key="2">
    <source>
        <dbReference type="EMBL" id="MBA8929425.1"/>
    </source>
</evidence>
<dbReference type="PRINTS" id="PR00038">
    <property type="entry name" value="HTHLUXR"/>
</dbReference>
<dbReference type="SUPFAM" id="SSF52540">
    <property type="entry name" value="P-loop containing nucleoside triphosphate hydrolases"/>
    <property type="match status" value="1"/>
</dbReference>
<dbReference type="InterPro" id="IPR027417">
    <property type="entry name" value="P-loop_NTPase"/>
</dbReference>
<dbReference type="Pfam" id="PF25872">
    <property type="entry name" value="HTH_77"/>
    <property type="match status" value="1"/>
</dbReference>
<dbReference type="Gene3D" id="1.10.10.10">
    <property type="entry name" value="Winged helix-like DNA-binding domain superfamily/Winged helix DNA-binding domain"/>
    <property type="match status" value="1"/>
</dbReference>
<dbReference type="PANTHER" id="PTHR47691">
    <property type="entry name" value="REGULATOR-RELATED"/>
    <property type="match status" value="1"/>
</dbReference>
<dbReference type="PANTHER" id="PTHR47691:SF3">
    <property type="entry name" value="HTH-TYPE TRANSCRIPTIONAL REGULATOR RV0890C-RELATED"/>
    <property type="match status" value="1"/>
</dbReference>
<dbReference type="PRINTS" id="PR00364">
    <property type="entry name" value="DISEASERSIST"/>
</dbReference>
<dbReference type="InterPro" id="IPR058852">
    <property type="entry name" value="HTH_77"/>
</dbReference>
<dbReference type="InterPro" id="IPR036388">
    <property type="entry name" value="WH-like_DNA-bd_sf"/>
</dbReference>
<feature type="domain" description="HTH luxR-type" evidence="1">
    <location>
        <begin position="709"/>
        <end position="777"/>
    </location>
</feature>
<sequence>MEQRRQRSGSLPTPDEGQFVGRADLVARVRRDLGTHRVISLIGVGGVGKTRLASELAHEVCSAFLGGVWWVSLVDVAGADRVPDRMITALRIMDQTARPALDVLVEHLRRSEPMLVIIDNCEHLAHAVTALVSAMISQSNTVRVLTTSRQRLGLRAEHAITIPPLPVPTLANPRGNAAYELLADRAAAVGHPIEGSQVQDAARLCQLVDGLPLALVLAARRLAARTPAELGQSPAEVYDVLSRRISALGTDPAEAPHHITLEASFEASRDRCTPPARKLWAVCSVFEGSFDASAVQALCDLPEVNIDEWELADLLDELVFRSVLDADVTTDRTTRYRLLVPIREYGAARLREFGGLASAVHERHRDHFLVVAQRAAATWQDHEESTLRQMHADSPNLASAIDWSLRHDDIATAQNIAANWVACRQPTWSGFLPNARRELQRVYRPSGHVQLSPLLVTTMALDVWAAVVQGARPEAETLLEEARAKAAQLGGPLIPALSYAHGSYHIFGYTTIEGLSRGVDLLKQAVAEFAAIGDTGGTHQAKLFVGLGIARLGPRSEALDVATEVLREAETFQDARWAYAWAHWNAGWTHLWQGDPATSLTHFDASEQHFAATGDGWGNSWAPMGQGCARALLGHFEEAAELLGVSDGMRQPLQIALDQITLFANAQDEAVQRIEATIGHAAFRRAFERGRRTVIERQNAASTAPAPTQDSPIRGLTDRELEVAHLVAQGLDNVAIAQKLVLSRRTIERHLANIFHKLDLEGTGSRTQLAVMLTQSHSQ</sequence>
<dbReference type="RefSeq" id="WP_182839345.1">
    <property type="nucleotide sequence ID" value="NZ_BAAABQ010000004.1"/>
</dbReference>
<dbReference type="InterPro" id="IPR000792">
    <property type="entry name" value="Tscrpt_reg_LuxR_C"/>
</dbReference>
<dbReference type="SUPFAM" id="SSF48452">
    <property type="entry name" value="TPR-like"/>
    <property type="match status" value="1"/>
</dbReference>
<keyword evidence="3" id="KW-1185">Reference proteome</keyword>
<organism evidence="2 3">
    <name type="scientific">Kutzneria viridogrisea</name>
    <dbReference type="NCBI Taxonomy" id="47990"/>
    <lineage>
        <taxon>Bacteria</taxon>
        <taxon>Bacillati</taxon>
        <taxon>Actinomycetota</taxon>
        <taxon>Actinomycetes</taxon>
        <taxon>Pseudonocardiales</taxon>
        <taxon>Pseudonocardiaceae</taxon>
        <taxon>Kutzneria</taxon>
    </lineage>
</organism>
<comment type="caution">
    <text evidence="2">The sequence shown here is derived from an EMBL/GenBank/DDBJ whole genome shotgun (WGS) entry which is preliminary data.</text>
</comment>
<dbReference type="Gene3D" id="3.40.50.300">
    <property type="entry name" value="P-loop containing nucleotide triphosphate hydrolases"/>
    <property type="match status" value="1"/>
</dbReference>
<dbReference type="InterPro" id="IPR011990">
    <property type="entry name" value="TPR-like_helical_dom_sf"/>
</dbReference>
<evidence type="ECO:0000313" key="3">
    <source>
        <dbReference type="Proteomes" id="UP000517916"/>
    </source>
</evidence>